<accession>A0AA39CMS2</accession>
<dbReference type="Gene3D" id="3.30.420.10">
    <property type="entry name" value="Ribonuclease H-like superfamily/Ribonuclease H"/>
    <property type="match status" value="1"/>
</dbReference>
<dbReference type="PANTHER" id="PTHR12801:SF112">
    <property type="entry name" value="RNA EXONUCLEASE 3"/>
    <property type="match status" value="1"/>
</dbReference>
<keyword evidence="4 7" id="KW-0269">Exonuclease</keyword>
<evidence type="ECO:0000259" key="6">
    <source>
        <dbReference type="SMART" id="SM00479"/>
    </source>
</evidence>
<keyword evidence="2" id="KW-0540">Nuclease</keyword>
<feature type="region of interest" description="Disordered" evidence="5">
    <location>
        <begin position="256"/>
        <end position="279"/>
    </location>
</feature>
<evidence type="ECO:0000256" key="2">
    <source>
        <dbReference type="ARBA" id="ARBA00022722"/>
    </source>
</evidence>
<evidence type="ECO:0000313" key="7">
    <source>
        <dbReference type="EMBL" id="KAJ9614004.1"/>
    </source>
</evidence>
<dbReference type="CDD" id="cd06145">
    <property type="entry name" value="REX1_like"/>
    <property type="match status" value="1"/>
</dbReference>
<comment type="caution">
    <text evidence="7">The sequence shown here is derived from an EMBL/GenBank/DDBJ whole genome shotgun (WGS) entry which is preliminary data.</text>
</comment>
<evidence type="ECO:0000256" key="1">
    <source>
        <dbReference type="ARBA" id="ARBA00006357"/>
    </source>
</evidence>
<evidence type="ECO:0000313" key="8">
    <source>
        <dbReference type="Proteomes" id="UP001172673"/>
    </source>
</evidence>
<feature type="region of interest" description="Disordered" evidence="5">
    <location>
        <begin position="49"/>
        <end position="86"/>
    </location>
</feature>
<sequence length="634" mass="69980">MFSSIGLWRNTLCPHQHECSLPVCVFLHSSEAPSPEVDEVLAIAKEYDPFSAGDVSPPPPKRRRLHSPTRDKSRADPEIYKPAQSKARIPAGLSHQLPLAQDTVSRSTQSQTTYEEITRNSAPLPGNTKLASMARTVSPPPTKAAKERPQPAVKQPRKVEALTPRNVIKAPAQLKTRLAILQKLHEQIKAQNSKLNALDAKWKSLVLDPQELIMFALDEEEAATKFEGEIYRNTITQNIVRIKKMTTEEWVKKVSEWTGSSTKEKAQPKPAEKREDLGSVGLTSLSEQVAVLRHLRTSLEGLEQYGYVTKLPSAAEIASTQAGVTASKGFESCDRCATRFQVFPGRDDNGHLTSGGKCRYHWARANRQARAEPSHPCCNKPEGSEGCSIAETHVFAVKTPKRLAGILQFEHTPEKTDVRPLQPVSFDCEMGYTTLGMEVIRVTAVSWPDGRLLFDVFVRTYGEVLDLNTRFSGVSSEGYASAVPYSSDGQDDDVTSKGGNLRKVESPAAARQLLFDLISPETPLIGHAIENDLNVLRIIHPFIVDTVLLYPHPRGLPIRFGLKILSQKYLSRGIQTAGEAGHDSKEDAVATGDLVTRKVTEKWKMMKHEGWCFEDGILTAPEEATSLAGGQSRL</sequence>
<dbReference type="EMBL" id="JAPDRK010000003">
    <property type="protein sequence ID" value="KAJ9614004.1"/>
    <property type="molecule type" value="Genomic_DNA"/>
</dbReference>
<dbReference type="InterPro" id="IPR036397">
    <property type="entry name" value="RNaseH_sf"/>
</dbReference>
<feature type="compositionally biased region" description="Basic and acidic residues" evidence="5">
    <location>
        <begin position="68"/>
        <end position="79"/>
    </location>
</feature>
<dbReference type="InterPro" id="IPR047021">
    <property type="entry name" value="REXO1/3/4-like"/>
</dbReference>
<gene>
    <name evidence="7" type="primary">REX3</name>
    <name evidence="7" type="ORF">H2200_002140</name>
</gene>
<feature type="compositionally biased region" description="Polar residues" evidence="5">
    <location>
        <begin position="102"/>
        <end position="121"/>
    </location>
</feature>
<dbReference type="PANTHER" id="PTHR12801">
    <property type="entry name" value="RNA EXONUCLEASE REXO1 / RECO3 FAMILY MEMBER-RELATED"/>
    <property type="match status" value="1"/>
</dbReference>
<evidence type="ECO:0000256" key="5">
    <source>
        <dbReference type="SAM" id="MobiDB-lite"/>
    </source>
</evidence>
<feature type="compositionally biased region" description="Basic and acidic residues" evidence="5">
    <location>
        <begin position="262"/>
        <end position="277"/>
    </location>
</feature>
<evidence type="ECO:0000256" key="4">
    <source>
        <dbReference type="ARBA" id="ARBA00022839"/>
    </source>
</evidence>
<evidence type="ECO:0000256" key="3">
    <source>
        <dbReference type="ARBA" id="ARBA00022801"/>
    </source>
</evidence>
<comment type="similarity">
    <text evidence="1">Belongs to the REXO1/REXO3 family.</text>
</comment>
<keyword evidence="8" id="KW-1185">Reference proteome</keyword>
<dbReference type="InterPro" id="IPR012337">
    <property type="entry name" value="RNaseH-like_sf"/>
</dbReference>
<dbReference type="Proteomes" id="UP001172673">
    <property type="component" value="Unassembled WGS sequence"/>
</dbReference>
<dbReference type="SUPFAM" id="SSF53098">
    <property type="entry name" value="Ribonuclease H-like"/>
    <property type="match status" value="1"/>
</dbReference>
<dbReference type="AlphaFoldDB" id="A0AA39CMS2"/>
<dbReference type="GO" id="GO:0004527">
    <property type="term" value="F:exonuclease activity"/>
    <property type="evidence" value="ECO:0007669"/>
    <property type="project" value="UniProtKB-KW"/>
</dbReference>
<feature type="domain" description="Exonuclease" evidence="6">
    <location>
        <begin position="422"/>
        <end position="604"/>
    </location>
</feature>
<dbReference type="InterPro" id="IPR034922">
    <property type="entry name" value="REX1-like_exo"/>
</dbReference>
<dbReference type="GO" id="GO:0005634">
    <property type="term" value="C:nucleus"/>
    <property type="evidence" value="ECO:0007669"/>
    <property type="project" value="TreeGrafter"/>
</dbReference>
<proteinExistence type="inferred from homology"/>
<protein>
    <submittedName>
        <fullName evidence="7">RNA exonuclease 3</fullName>
    </submittedName>
</protein>
<name>A0AA39CMS2_9EURO</name>
<feature type="region of interest" description="Disordered" evidence="5">
    <location>
        <begin position="100"/>
        <end position="159"/>
    </location>
</feature>
<dbReference type="GO" id="GO:0003676">
    <property type="term" value="F:nucleic acid binding"/>
    <property type="evidence" value="ECO:0007669"/>
    <property type="project" value="InterPro"/>
</dbReference>
<keyword evidence="3" id="KW-0378">Hydrolase</keyword>
<organism evidence="7 8">
    <name type="scientific">Cladophialophora chaetospira</name>
    <dbReference type="NCBI Taxonomy" id="386627"/>
    <lineage>
        <taxon>Eukaryota</taxon>
        <taxon>Fungi</taxon>
        <taxon>Dikarya</taxon>
        <taxon>Ascomycota</taxon>
        <taxon>Pezizomycotina</taxon>
        <taxon>Eurotiomycetes</taxon>
        <taxon>Chaetothyriomycetidae</taxon>
        <taxon>Chaetothyriales</taxon>
        <taxon>Herpotrichiellaceae</taxon>
        <taxon>Cladophialophora</taxon>
    </lineage>
</organism>
<reference evidence="7" key="1">
    <citation type="submission" date="2022-10" db="EMBL/GenBank/DDBJ databases">
        <title>Culturing micro-colonial fungi from biological soil crusts in the Mojave desert and describing Neophaeococcomyces mojavensis, and introducing the new genera and species Taxawa tesnikishii.</title>
        <authorList>
            <person name="Kurbessoian T."/>
            <person name="Stajich J.E."/>
        </authorList>
    </citation>
    <scope>NUCLEOTIDE SEQUENCE</scope>
    <source>
        <strain evidence="7">TK_41</strain>
    </source>
</reference>
<dbReference type="InterPro" id="IPR013520">
    <property type="entry name" value="Ribonucl_H"/>
</dbReference>
<dbReference type="SMART" id="SM00479">
    <property type="entry name" value="EXOIII"/>
    <property type="match status" value="1"/>
</dbReference>